<keyword evidence="2" id="KW-1185">Reference proteome</keyword>
<evidence type="ECO:0000313" key="2">
    <source>
        <dbReference type="Proteomes" id="UP001140562"/>
    </source>
</evidence>
<dbReference type="OrthoDB" id="62952at2759"/>
<dbReference type="Proteomes" id="UP001140562">
    <property type="component" value="Unassembled WGS sequence"/>
</dbReference>
<reference evidence="1" key="1">
    <citation type="submission" date="2022-10" db="EMBL/GenBank/DDBJ databases">
        <title>Tapping the CABI collections for fungal endophytes: first genome assemblies for Collariella, Neodidymelliopsis, Ascochyta clinopodiicola, Didymella pomorum, Didymosphaeria variabile, Neocosmospora piperis and Neocucurbitaria cava.</title>
        <authorList>
            <person name="Hill R."/>
        </authorList>
    </citation>
    <scope>NUCLEOTIDE SEQUENCE</scope>
    <source>
        <strain evidence="1">IMI 360193</strain>
    </source>
</reference>
<sequence>MPPFYPDPHRRSLFTEDAIRKIKHVALMLCAHSDETPLTMDQMDWDAHAQDMNTPYELLDPAGRLEVANDLAHDWLESYRETMSFKISAFKGLESISLDFTDAYCPLGACRMFELEWRTALRFVKKVRIWGIHTTAEAKVLHDALMESTRLTSEEVQERYHLEFAAEEDGARISI</sequence>
<organism evidence="1 2">
    <name type="scientific">Didymella glomerata</name>
    <dbReference type="NCBI Taxonomy" id="749621"/>
    <lineage>
        <taxon>Eukaryota</taxon>
        <taxon>Fungi</taxon>
        <taxon>Dikarya</taxon>
        <taxon>Ascomycota</taxon>
        <taxon>Pezizomycotina</taxon>
        <taxon>Dothideomycetes</taxon>
        <taxon>Pleosporomycetidae</taxon>
        <taxon>Pleosporales</taxon>
        <taxon>Pleosporineae</taxon>
        <taxon>Didymellaceae</taxon>
        <taxon>Didymella</taxon>
    </lineage>
</organism>
<proteinExistence type="predicted"/>
<name>A0A9W8X073_9PLEO</name>
<comment type="caution">
    <text evidence="1">The sequence shown here is derived from an EMBL/GenBank/DDBJ whole genome shotgun (WGS) entry which is preliminary data.</text>
</comment>
<dbReference type="EMBL" id="JAPEUV010000036">
    <property type="protein sequence ID" value="KAJ4337707.1"/>
    <property type="molecule type" value="Genomic_DNA"/>
</dbReference>
<gene>
    <name evidence="1" type="ORF">N0V87_004455</name>
</gene>
<protein>
    <submittedName>
        <fullName evidence="1">Uncharacterized protein</fullName>
    </submittedName>
</protein>
<accession>A0A9W8X073</accession>
<dbReference type="AlphaFoldDB" id="A0A9W8X073"/>
<evidence type="ECO:0000313" key="1">
    <source>
        <dbReference type="EMBL" id="KAJ4337707.1"/>
    </source>
</evidence>